<dbReference type="Gene3D" id="1.10.3720.10">
    <property type="entry name" value="MetI-like"/>
    <property type="match status" value="1"/>
</dbReference>
<evidence type="ECO:0000259" key="8">
    <source>
        <dbReference type="PROSITE" id="PS50928"/>
    </source>
</evidence>
<feature type="transmembrane region" description="Helical" evidence="7">
    <location>
        <begin position="25"/>
        <end position="44"/>
    </location>
</feature>
<dbReference type="GO" id="GO:0005886">
    <property type="term" value="C:plasma membrane"/>
    <property type="evidence" value="ECO:0007669"/>
    <property type="project" value="UniProtKB-SubCell"/>
</dbReference>
<dbReference type="AlphaFoldDB" id="A0AAE3JDV3"/>
<dbReference type="Proteomes" id="UP001198200">
    <property type="component" value="Unassembled WGS sequence"/>
</dbReference>
<dbReference type="InterPro" id="IPR050809">
    <property type="entry name" value="UgpAE/MalFG_permease"/>
</dbReference>
<keyword evidence="10" id="KW-1185">Reference proteome</keyword>
<accession>A0AAE3JDV3</accession>
<proteinExistence type="inferred from homology"/>
<feature type="domain" description="ABC transmembrane type-1" evidence="8">
    <location>
        <begin position="84"/>
        <end position="301"/>
    </location>
</feature>
<evidence type="ECO:0000256" key="6">
    <source>
        <dbReference type="ARBA" id="ARBA00023136"/>
    </source>
</evidence>
<comment type="caution">
    <text evidence="9">The sequence shown here is derived from an EMBL/GenBank/DDBJ whole genome shotgun (WGS) entry which is preliminary data.</text>
</comment>
<feature type="transmembrane region" description="Helical" evidence="7">
    <location>
        <begin position="124"/>
        <end position="144"/>
    </location>
</feature>
<organism evidence="9 10">
    <name type="scientific">Anthropogastromicrobium aceti</name>
    <dbReference type="NCBI Taxonomy" id="2981768"/>
    <lineage>
        <taxon>Bacteria</taxon>
        <taxon>Bacillati</taxon>
        <taxon>Bacillota</taxon>
        <taxon>Clostridia</taxon>
        <taxon>Lachnospirales</taxon>
        <taxon>Lachnospiraceae</taxon>
        <taxon>Anthropogastromicrobium</taxon>
    </lineage>
</organism>
<evidence type="ECO:0000256" key="4">
    <source>
        <dbReference type="ARBA" id="ARBA00022692"/>
    </source>
</evidence>
<dbReference type="Pfam" id="PF00528">
    <property type="entry name" value="BPD_transp_1"/>
    <property type="match status" value="1"/>
</dbReference>
<evidence type="ECO:0000256" key="1">
    <source>
        <dbReference type="ARBA" id="ARBA00004651"/>
    </source>
</evidence>
<evidence type="ECO:0000256" key="5">
    <source>
        <dbReference type="ARBA" id="ARBA00022989"/>
    </source>
</evidence>
<evidence type="ECO:0000256" key="7">
    <source>
        <dbReference type="RuleBase" id="RU363032"/>
    </source>
</evidence>
<keyword evidence="6 7" id="KW-0472">Membrane</keyword>
<evidence type="ECO:0000256" key="2">
    <source>
        <dbReference type="ARBA" id="ARBA00022448"/>
    </source>
</evidence>
<keyword evidence="3" id="KW-1003">Cell membrane</keyword>
<sequence length="315" mass="36014">MNNEVVKKPRGPKAFFKKVYRYRQFLIMLAPAVIYTLIFAYYPMTGIVLAFKKYTYAGGIWGSAWNGFKNFDFFFKSGQALLVTKNTVLYNIVFIAVNTIMQIAVAIFLTEIHNKHYRKITQSLMFLPYFISWVIVGVMAFNIFSSDYGFMNRMITSAGGKKISFYTKPEYWPFILVFFNVWKNIGYGSVMYLAAIMGIDTSVYEAAAIDGANVWQRIRKITIPMIMPTTIILLLLSVGGIFKGNFDLFYNLVGNNGLLYNKTDVIDTLTFRALISSQDFGMSAAIGLYQSVLCFITIVLVNWLVSKYDKDYTLF</sequence>
<feature type="transmembrane region" description="Helical" evidence="7">
    <location>
        <begin position="221"/>
        <end position="242"/>
    </location>
</feature>
<evidence type="ECO:0000313" key="9">
    <source>
        <dbReference type="EMBL" id="MCC2223028.1"/>
    </source>
</evidence>
<evidence type="ECO:0000256" key="3">
    <source>
        <dbReference type="ARBA" id="ARBA00022475"/>
    </source>
</evidence>
<dbReference type="EMBL" id="JAJEQN010000064">
    <property type="protein sequence ID" value="MCC2223028.1"/>
    <property type="molecule type" value="Genomic_DNA"/>
</dbReference>
<feature type="transmembrane region" description="Helical" evidence="7">
    <location>
        <begin position="88"/>
        <end position="112"/>
    </location>
</feature>
<dbReference type="RefSeq" id="WP_308732544.1">
    <property type="nucleotide sequence ID" value="NZ_JAJEQN010000064.1"/>
</dbReference>
<dbReference type="PANTHER" id="PTHR43227">
    <property type="entry name" value="BLL4140 PROTEIN"/>
    <property type="match status" value="1"/>
</dbReference>
<reference evidence="9 10" key="1">
    <citation type="submission" date="2021-10" db="EMBL/GenBank/DDBJ databases">
        <title>Anaerobic single-cell dispensing facilitates the cultivation of human gut bacteria.</title>
        <authorList>
            <person name="Afrizal A."/>
        </authorList>
    </citation>
    <scope>NUCLEOTIDE SEQUENCE [LARGE SCALE GENOMIC DNA]</scope>
    <source>
        <strain evidence="9 10">CLA-AA-H224</strain>
    </source>
</reference>
<dbReference type="SUPFAM" id="SSF161098">
    <property type="entry name" value="MetI-like"/>
    <property type="match status" value="1"/>
</dbReference>
<keyword evidence="4 7" id="KW-0812">Transmembrane</keyword>
<name>A0AAE3JDV3_9FIRM</name>
<dbReference type="InterPro" id="IPR000515">
    <property type="entry name" value="MetI-like"/>
</dbReference>
<comment type="subcellular location">
    <subcellularLocation>
        <location evidence="1 7">Cell membrane</location>
        <topology evidence="1 7">Multi-pass membrane protein</topology>
    </subcellularLocation>
</comment>
<keyword evidence="5 7" id="KW-1133">Transmembrane helix</keyword>
<protein>
    <submittedName>
        <fullName evidence="9">ABC transporter permease subunit</fullName>
    </submittedName>
</protein>
<dbReference type="GO" id="GO:0055085">
    <property type="term" value="P:transmembrane transport"/>
    <property type="evidence" value="ECO:0007669"/>
    <property type="project" value="InterPro"/>
</dbReference>
<dbReference type="PROSITE" id="PS50928">
    <property type="entry name" value="ABC_TM1"/>
    <property type="match status" value="1"/>
</dbReference>
<comment type="similarity">
    <text evidence="7">Belongs to the binding-protein-dependent transport system permease family.</text>
</comment>
<gene>
    <name evidence="9" type="ORF">LKD48_15605</name>
</gene>
<dbReference type="InterPro" id="IPR035906">
    <property type="entry name" value="MetI-like_sf"/>
</dbReference>
<feature type="transmembrane region" description="Helical" evidence="7">
    <location>
        <begin position="286"/>
        <end position="305"/>
    </location>
</feature>
<evidence type="ECO:0000313" key="10">
    <source>
        <dbReference type="Proteomes" id="UP001198200"/>
    </source>
</evidence>
<dbReference type="CDD" id="cd06261">
    <property type="entry name" value="TM_PBP2"/>
    <property type="match status" value="1"/>
</dbReference>
<dbReference type="PANTHER" id="PTHR43227:SF11">
    <property type="entry name" value="BLL4140 PROTEIN"/>
    <property type="match status" value="1"/>
</dbReference>
<keyword evidence="2 7" id="KW-0813">Transport</keyword>